<evidence type="ECO:0000313" key="2">
    <source>
        <dbReference type="Proteomes" id="UP000031443"/>
    </source>
</evidence>
<proteinExistence type="predicted"/>
<gene>
    <name evidence="1" type="ORF">UY3_01491</name>
</gene>
<reference evidence="2" key="1">
    <citation type="journal article" date="2013" name="Nat. Genet.">
        <title>The draft genomes of soft-shell turtle and green sea turtle yield insights into the development and evolution of the turtle-specific body plan.</title>
        <authorList>
            <person name="Wang Z."/>
            <person name="Pascual-Anaya J."/>
            <person name="Zadissa A."/>
            <person name="Li W."/>
            <person name="Niimura Y."/>
            <person name="Huang Z."/>
            <person name="Li C."/>
            <person name="White S."/>
            <person name="Xiong Z."/>
            <person name="Fang D."/>
            <person name="Wang B."/>
            <person name="Ming Y."/>
            <person name="Chen Y."/>
            <person name="Zheng Y."/>
            <person name="Kuraku S."/>
            <person name="Pignatelli M."/>
            <person name="Herrero J."/>
            <person name="Beal K."/>
            <person name="Nozawa M."/>
            <person name="Li Q."/>
            <person name="Wang J."/>
            <person name="Zhang H."/>
            <person name="Yu L."/>
            <person name="Shigenobu S."/>
            <person name="Wang J."/>
            <person name="Liu J."/>
            <person name="Flicek P."/>
            <person name="Searle S."/>
            <person name="Wang J."/>
            <person name="Kuratani S."/>
            <person name="Yin Y."/>
            <person name="Aken B."/>
            <person name="Zhang G."/>
            <person name="Irie N."/>
        </authorList>
    </citation>
    <scope>NUCLEOTIDE SEQUENCE [LARGE SCALE GENOMIC DNA]</scope>
</reference>
<dbReference type="EMBL" id="KB495293">
    <property type="protein sequence ID" value="EMP41256.1"/>
    <property type="molecule type" value="Genomic_DNA"/>
</dbReference>
<dbReference type="Proteomes" id="UP000031443">
    <property type="component" value="Unassembled WGS sequence"/>
</dbReference>
<name>M7BTU4_CHEMY</name>
<sequence>MFPGLSADGDAKELLGLPADRDTDELLGLLLASYPGEMEDNYTVEINSASCLSATHKQFAIDGAAKNIVVCIVL</sequence>
<protein>
    <submittedName>
        <fullName evidence="1">Uncharacterized protein</fullName>
    </submittedName>
</protein>
<evidence type="ECO:0000313" key="1">
    <source>
        <dbReference type="EMBL" id="EMP41256.1"/>
    </source>
</evidence>
<accession>M7BTU4</accession>
<organism evidence="1 2">
    <name type="scientific">Chelonia mydas</name>
    <name type="common">Green sea-turtle</name>
    <name type="synonym">Chelonia agassizi</name>
    <dbReference type="NCBI Taxonomy" id="8469"/>
    <lineage>
        <taxon>Eukaryota</taxon>
        <taxon>Metazoa</taxon>
        <taxon>Chordata</taxon>
        <taxon>Craniata</taxon>
        <taxon>Vertebrata</taxon>
        <taxon>Euteleostomi</taxon>
        <taxon>Archelosauria</taxon>
        <taxon>Testudinata</taxon>
        <taxon>Testudines</taxon>
        <taxon>Cryptodira</taxon>
        <taxon>Durocryptodira</taxon>
        <taxon>Americhelydia</taxon>
        <taxon>Chelonioidea</taxon>
        <taxon>Cheloniidae</taxon>
        <taxon>Chelonia</taxon>
    </lineage>
</organism>
<keyword evidence="2" id="KW-1185">Reference proteome</keyword>
<dbReference type="AlphaFoldDB" id="M7BTU4"/>